<name>A0A3L7E3T1_9GAMM</name>
<accession>A0A3L7E3T1</accession>
<evidence type="ECO:0000256" key="2">
    <source>
        <dbReference type="ARBA" id="ARBA00008107"/>
    </source>
</evidence>
<evidence type="ECO:0000256" key="4">
    <source>
        <dbReference type="ARBA" id="ARBA00022490"/>
    </source>
</evidence>
<dbReference type="GO" id="GO:0045936">
    <property type="term" value="P:negative regulation of phosphate metabolic process"/>
    <property type="evidence" value="ECO:0007669"/>
    <property type="project" value="InterPro"/>
</dbReference>
<dbReference type="FunFam" id="1.20.58.220:FF:000001">
    <property type="entry name" value="Phosphate-specific transport system accessory protein PhoU"/>
    <property type="match status" value="1"/>
</dbReference>
<comment type="subunit">
    <text evidence="6">Homodimer.</text>
</comment>
<evidence type="ECO:0000313" key="8">
    <source>
        <dbReference type="EMBL" id="RLQ23002.1"/>
    </source>
</evidence>
<evidence type="ECO:0000259" key="7">
    <source>
        <dbReference type="Pfam" id="PF01895"/>
    </source>
</evidence>
<dbReference type="PANTHER" id="PTHR42930">
    <property type="entry name" value="PHOSPHATE-SPECIFIC TRANSPORT SYSTEM ACCESSORY PROTEIN PHOU"/>
    <property type="match status" value="1"/>
</dbReference>
<evidence type="ECO:0000256" key="5">
    <source>
        <dbReference type="ARBA" id="ARBA00022592"/>
    </source>
</evidence>
<protein>
    <recommendedName>
        <fullName evidence="6">Phosphate-specific transport system accessory protein PhoU</fullName>
    </recommendedName>
</protein>
<sequence length="239" mass="27059">MLKQEDYKQHISENYNNELEQIKNHLLEMGGKVEKQLTEALAALIARDTGEAEEIINRDHEVNEMEMRIDDECATILARRQPAASDLRLVVTAIKVITDIERIGDEAAKIARQGIRLAEESVSPTNYIEIRHIGAHVASMLHKALDAFARLDIDLAIAVIREDDDVDKEYGSAMRSLVTFMMEDQRNIGAILNEMWALRSLERIGDHAANIAEHVVYLVRGLDIRHQDSIEEIIERPGS</sequence>
<dbReference type="AlphaFoldDB" id="A0A3L7E3T1"/>
<organism evidence="8 9">
    <name type="scientific">Seongchinamella sediminis</name>
    <dbReference type="NCBI Taxonomy" id="2283635"/>
    <lineage>
        <taxon>Bacteria</taxon>
        <taxon>Pseudomonadati</taxon>
        <taxon>Pseudomonadota</taxon>
        <taxon>Gammaproteobacteria</taxon>
        <taxon>Cellvibrionales</taxon>
        <taxon>Halieaceae</taxon>
        <taxon>Seongchinamella</taxon>
    </lineage>
</organism>
<comment type="similarity">
    <text evidence="2 6">Belongs to the PhoU family.</text>
</comment>
<feature type="domain" description="PhoU" evidence="7">
    <location>
        <begin position="26"/>
        <end position="112"/>
    </location>
</feature>
<evidence type="ECO:0000256" key="6">
    <source>
        <dbReference type="PIRNR" id="PIRNR003107"/>
    </source>
</evidence>
<comment type="function">
    <text evidence="6">Plays a role in the regulation of phosphate uptake.</text>
</comment>
<dbReference type="GO" id="GO:0030643">
    <property type="term" value="P:intracellular phosphate ion homeostasis"/>
    <property type="evidence" value="ECO:0007669"/>
    <property type="project" value="InterPro"/>
</dbReference>
<dbReference type="RefSeq" id="WP_117952770.1">
    <property type="nucleotide sequence ID" value="NZ_QRAN01000003.1"/>
</dbReference>
<dbReference type="PANTHER" id="PTHR42930:SF3">
    <property type="entry name" value="PHOSPHATE-SPECIFIC TRANSPORT SYSTEM ACCESSORY PROTEIN PHOU"/>
    <property type="match status" value="1"/>
</dbReference>
<dbReference type="Gene3D" id="1.20.58.220">
    <property type="entry name" value="Phosphate transport system protein phou homolog 2, domain 2"/>
    <property type="match status" value="2"/>
</dbReference>
<keyword evidence="9" id="KW-1185">Reference proteome</keyword>
<evidence type="ECO:0000256" key="1">
    <source>
        <dbReference type="ARBA" id="ARBA00004496"/>
    </source>
</evidence>
<dbReference type="InterPro" id="IPR026022">
    <property type="entry name" value="PhoU_dom"/>
</dbReference>
<dbReference type="GO" id="GO:0005737">
    <property type="term" value="C:cytoplasm"/>
    <property type="evidence" value="ECO:0007669"/>
    <property type="project" value="UniProtKB-SubCell"/>
</dbReference>
<dbReference type="GO" id="GO:0006817">
    <property type="term" value="P:phosphate ion transport"/>
    <property type="evidence" value="ECO:0007669"/>
    <property type="project" value="UniProtKB-KW"/>
</dbReference>
<gene>
    <name evidence="8" type="ORF">DWB85_03210</name>
</gene>
<dbReference type="NCBIfam" id="TIGR02135">
    <property type="entry name" value="phoU_full"/>
    <property type="match status" value="1"/>
</dbReference>
<keyword evidence="5 6" id="KW-0592">Phosphate transport</keyword>
<dbReference type="PIRSF" id="PIRSF003107">
    <property type="entry name" value="PhoU"/>
    <property type="match status" value="1"/>
</dbReference>
<evidence type="ECO:0000256" key="3">
    <source>
        <dbReference type="ARBA" id="ARBA00022448"/>
    </source>
</evidence>
<reference evidence="8 9" key="1">
    <citation type="submission" date="2018-07" db="EMBL/GenBank/DDBJ databases">
        <title>Halioglobus sp. genome submission.</title>
        <authorList>
            <person name="Ye M.-Q."/>
            <person name="Du Z.-J."/>
        </authorList>
    </citation>
    <scope>NUCLEOTIDE SEQUENCE [LARGE SCALE GENOMIC DNA]</scope>
    <source>
        <strain evidence="8 9">U0301</strain>
    </source>
</reference>
<dbReference type="Pfam" id="PF01895">
    <property type="entry name" value="PhoU"/>
    <property type="match status" value="2"/>
</dbReference>
<dbReference type="SUPFAM" id="SSF109755">
    <property type="entry name" value="PhoU-like"/>
    <property type="match status" value="1"/>
</dbReference>
<evidence type="ECO:0000313" key="9">
    <source>
        <dbReference type="Proteomes" id="UP000265509"/>
    </source>
</evidence>
<feature type="domain" description="PhoU" evidence="7">
    <location>
        <begin position="130"/>
        <end position="215"/>
    </location>
</feature>
<keyword evidence="4 6" id="KW-0963">Cytoplasm</keyword>
<proteinExistence type="inferred from homology"/>
<dbReference type="InterPro" id="IPR028366">
    <property type="entry name" value="PhoU"/>
</dbReference>
<comment type="caution">
    <text evidence="8">The sequence shown here is derived from an EMBL/GenBank/DDBJ whole genome shotgun (WGS) entry which is preliminary data.</text>
</comment>
<dbReference type="EMBL" id="QRAN01000003">
    <property type="protein sequence ID" value="RLQ23002.1"/>
    <property type="molecule type" value="Genomic_DNA"/>
</dbReference>
<keyword evidence="3 6" id="KW-0813">Transport</keyword>
<comment type="subcellular location">
    <subcellularLocation>
        <location evidence="1 6">Cytoplasm</location>
    </subcellularLocation>
</comment>
<dbReference type="Proteomes" id="UP000265509">
    <property type="component" value="Unassembled WGS sequence"/>
</dbReference>
<dbReference type="FunFam" id="1.20.58.220:FF:000002">
    <property type="entry name" value="Phosphate-specific transport system accessory protein PhoU"/>
    <property type="match status" value="1"/>
</dbReference>
<dbReference type="OrthoDB" id="9814256at2"/>
<dbReference type="InterPro" id="IPR038078">
    <property type="entry name" value="PhoU-like_sf"/>
</dbReference>